<dbReference type="PANTHER" id="PTHR38011">
    <property type="entry name" value="DIHYDROFOLATE REDUCTASE FAMILY PROTEIN (AFU_ORTHOLOGUE AFUA_8G06820)"/>
    <property type="match status" value="1"/>
</dbReference>
<gene>
    <name evidence="5" type="ORF">HKI87_01g07130</name>
</gene>
<dbReference type="EMBL" id="CP151501">
    <property type="protein sequence ID" value="WZN59188.1"/>
    <property type="molecule type" value="Genomic_DNA"/>
</dbReference>
<dbReference type="AlphaFoldDB" id="A0AAX4NZS6"/>
<dbReference type="PROSITE" id="PS51747">
    <property type="entry name" value="CYT_DCMP_DEAMINASES_2"/>
    <property type="match status" value="1"/>
</dbReference>
<dbReference type="CDD" id="cd15457">
    <property type="entry name" value="NADAR"/>
    <property type="match status" value="1"/>
</dbReference>
<dbReference type="SUPFAM" id="SSF53927">
    <property type="entry name" value="Cytidine deaminase-like"/>
    <property type="match status" value="1"/>
</dbReference>
<evidence type="ECO:0000313" key="5">
    <source>
        <dbReference type="EMBL" id="WZN59188.1"/>
    </source>
</evidence>
<evidence type="ECO:0000313" key="6">
    <source>
        <dbReference type="Proteomes" id="UP001472866"/>
    </source>
</evidence>
<protein>
    <submittedName>
        <fullName evidence="5">Riboflavin biosynthesis protein</fullName>
    </submittedName>
</protein>
<dbReference type="InterPro" id="IPR050765">
    <property type="entry name" value="Riboflavin_Biosynth_HTPR"/>
</dbReference>
<dbReference type="GO" id="GO:0009231">
    <property type="term" value="P:riboflavin biosynthetic process"/>
    <property type="evidence" value="ECO:0007669"/>
    <property type="project" value="InterPro"/>
</dbReference>
<dbReference type="Gene3D" id="3.40.430.10">
    <property type="entry name" value="Dihydrofolate Reductase, subunit A"/>
    <property type="match status" value="1"/>
</dbReference>
<organism evidence="5 6">
    <name type="scientific">Chloropicon roscoffensis</name>
    <dbReference type="NCBI Taxonomy" id="1461544"/>
    <lineage>
        <taxon>Eukaryota</taxon>
        <taxon>Viridiplantae</taxon>
        <taxon>Chlorophyta</taxon>
        <taxon>Chloropicophyceae</taxon>
        <taxon>Chloropicales</taxon>
        <taxon>Chloropicaceae</taxon>
        <taxon>Chloropicon</taxon>
    </lineage>
</organism>
<evidence type="ECO:0000256" key="1">
    <source>
        <dbReference type="ARBA" id="ARBA00005104"/>
    </source>
</evidence>
<dbReference type="InterPro" id="IPR011549">
    <property type="entry name" value="RibD_C"/>
</dbReference>
<evidence type="ECO:0000256" key="3">
    <source>
        <dbReference type="ARBA" id="ARBA00023002"/>
    </source>
</evidence>
<dbReference type="Proteomes" id="UP001472866">
    <property type="component" value="Chromosome 01"/>
</dbReference>
<dbReference type="InterPro" id="IPR002734">
    <property type="entry name" value="RibDG_C"/>
</dbReference>
<dbReference type="SUPFAM" id="SSF143990">
    <property type="entry name" value="YbiA-like"/>
    <property type="match status" value="1"/>
</dbReference>
<keyword evidence="3" id="KW-0560">Oxidoreductase</keyword>
<dbReference type="NCBIfam" id="TIGR00227">
    <property type="entry name" value="ribD_Cterm"/>
    <property type="match status" value="1"/>
</dbReference>
<dbReference type="InterPro" id="IPR002125">
    <property type="entry name" value="CMP_dCMP_dom"/>
</dbReference>
<comment type="pathway">
    <text evidence="1">Cofactor biosynthesis; riboflavin biosynthesis.</text>
</comment>
<keyword evidence="6" id="KW-1185">Reference proteome</keyword>
<accession>A0AAX4NZS6</accession>
<dbReference type="Gene3D" id="1.10.357.40">
    <property type="entry name" value="YbiA-like"/>
    <property type="match status" value="1"/>
</dbReference>
<reference evidence="5 6" key="1">
    <citation type="submission" date="2024-03" db="EMBL/GenBank/DDBJ databases">
        <title>Complete genome sequence of the green alga Chloropicon roscoffensis RCC1871.</title>
        <authorList>
            <person name="Lemieux C."/>
            <person name="Pombert J.-F."/>
            <person name="Otis C."/>
            <person name="Turmel M."/>
        </authorList>
    </citation>
    <scope>NUCLEOTIDE SEQUENCE [LARGE SCALE GENOMIC DNA]</scope>
    <source>
        <strain evidence="5 6">RCC1871</strain>
    </source>
</reference>
<keyword evidence="2" id="KW-0521">NADP</keyword>
<dbReference type="GO" id="GO:0050661">
    <property type="term" value="F:NADP binding"/>
    <property type="evidence" value="ECO:0007669"/>
    <property type="project" value="InterPro"/>
</dbReference>
<sequence length="607" mass="66238">MKDDVSTSTFHRRDMVMLRRACLLSTSTQGDVAPFPFSGCVLVTKKTKVVAETYQYASGTEAAELQGLSLAGKGKSKGATLYLNLEPSYAMGEEASVRSIVESRVARVVIGMENPLVHLRGRAIKALREAGVQVDCLRSHLAGKFDNLVEMGLSSDGSVDFLDSGGDTLEQEMVMTLKLCLETNENLLHCVAKGRPLCVLKYAMTFDGKTASVSGHSAWISGTRSRQLVYRQRALCDCVVVGGETARSDNPNLTTRRDEGHAPTRVVVSRTMDLPLDCNLWDVGMAPTLVITERGAKPELQRSLRGMGVEVIEIEGLSLAKVADHLYDRGFMRALWECGGVMAAPAISEGVISKVMAFVAPKIIGGADAPTPVGDGLGLTKMSDALDVTDIRYQQVDQDVLATGYLPTTTSLFHLAEEAYALARDRSYPEVASSVTCGASSSAIGAEENAVRFYKAWNRYGILSNFFCVPIELDGKMWRSVEHYYQAMKFSNSCSVEAALAMDEIAAQKSAEEAARIGRCLQSSKPSLVRQDWGEAKLEVMRNALECKFRRGTPAWELLHSTCGVGEMPCRLIEYSPRDSFWGEGFDGKGENWLGVMLMDVRDMDGE</sequence>
<dbReference type="InterPro" id="IPR016193">
    <property type="entry name" value="Cytidine_deaminase-like"/>
</dbReference>
<dbReference type="GO" id="GO:0008703">
    <property type="term" value="F:5-amino-6-(5-phosphoribosylamino)uracil reductase activity"/>
    <property type="evidence" value="ECO:0007669"/>
    <property type="project" value="InterPro"/>
</dbReference>
<dbReference type="NCBIfam" id="TIGR02464">
    <property type="entry name" value="ribofla_fusion"/>
    <property type="match status" value="1"/>
</dbReference>
<name>A0AAX4NZS6_9CHLO</name>
<dbReference type="InterPro" id="IPR024072">
    <property type="entry name" value="DHFR-like_dom_sf"/>
</dbReference>
<dbReference type="Gene3D" id="3.40.140.10">
    <property type="entry name" value="Cytidine Deaminase, domain 2"/>
    <property type="match status" value="1"/>
</dbReference>
<feature type="domain" description="CMP/dCMP-type deaminase" evidence="4">
    <location>
        <begin position="9"/>
        <end position="135"/>
    </location>
</feature>
<dbReference type="InterPro" id="IPR012816">
    <property type="entry name" value="NADAR"/>
</dbReference>
<dbReference type="InterPro" id="IPR037238">
    <property type="entry name" value="YbiA-like_sf"/>
</dbReference>
<dbReference type="PANTHER" id="PTHR38011:SF7">
    <property type="entry name" value="2,5-DIAMINO-6-RIBOSYLAMINO-4(3H)-PYRIMIDINONE 5'-PHOSPHATE REDUCTASE"/>
    <property type="match status" value="1"/>
</dbReference>
<evidence type="ECO:0000256" key="2">
    <source>
        <dbReference type="ARBA" id="ARBA00022857"/>
    </source>
</evidence>
<evidence type="ECO:0000259" key="4">
    <source>
        <dbReference type="PROSITE" id="PS51747"/>
    </source>
</evidence>
<dbReference type="SUPFAM" id="SSF53597">
    <property type="entry name" value="Dihydrofolate reductase-like"/>
    <property type="match status" value="1"/>
</dbReference>
<dbReference type="Pfam" id="PF08719">
    <property type="entry name" value="NADAR"/>
    <property type="match status" value="1"/>
</dbReference>
<proteinExistence type="predicted"/>
<dbReference type="Pfam" id="PF01872">
    <property type="entry name" value="RibD_C"/>
    <property type="match status" value="1"/>
</dbReference>